<dbReference type="AlphaFoldDB" id="A0A8J8GE64"/>
<sequence>MSKPRIVTIINNCRSDDTGKPFGIEEKGILYGDNRLLLADDSGLSVWELTLGKLEVTDETPCIAQINLPWLDDPYTSVDLSKLIDMSLFDFLDYVSSLEYRNKKRW</sequence>
<gene>
    <name evidence="1" type="ORF">HR057_08035</name>
</gene>
<comment type="caution">
    <text evidence="1">The sequence shown here is derived from an EMBL/GenBank/DDBJ whole genome shotgun (WGS) entry which is preliminary data.</text>
</comment>
<protein>
    <submittedName>
        <fullName evidence="1">Uncharacterized protein</fullName>
    </submittedName>
</protein>
<proteinExistence type="predicted"/>
<dbReference type="Proteomes" id="UP000625804">
    <property type="component" value="Unassembled WGS sequence"/>
</dbReference>
<reference evidence="1" key="1">
    <citation type="submission" date="2020-06" db="EMBL/GenBank/DDBJ databases">
        <title>A novel thermopfilic bacterium from Erzurum, Turkey.</title>
        <authorList>
            <person name="Adiguzel A."/>
            <person name="Ay H."/>
            <person name="Baltaci M.O."/>
        </authorList>
    </citation>
    <scope>NUCLEOTIDE SEQUENCE</scope>
    <source>
        <strain evidence="1">P2</strain>
    </source>
</reference>
<accession>A0A8J8GE64</accession>
<organism evidence="1 2">
    <name type="scientific">Calidifontibacillus erzurumensis</name>
    <dbReference type="NCBI Taxonomy" id="2741433"/>
    <lineage>
        <taxon>Bacteria</taxon>
        <taxon>Bacillati</taxon>
        <taxon>Bacillota</taxon>
        <taxon>Bacilli</taxon>
        <taxon>Bacillales</taxon>
        <taxon>Bacillaceae</taxon>
        <taxon>Calidifontibacillus/Schinkia group</taxon>
        <taxon>Calidifontibacillus</taxon>
    </lineage>
</organism>
<dbReference type="RefSeq" id="WP_173730918.1">
    <property type="nucleotide sequence ID" value="NZ_JABTTE010000008.1"/>
</dbReference>
<dbReference type="EMBL" id="JABTTE010000008">
    <property type="protein sequence ID" value="NSL51717.1"/>
    <property type="molecule type" value="Genomic_DNA"/>
</dbReference>
<evidence type="ECO:0000313" key="2">
    <source>
        <dbReference type="Proteomes" id="UP000625804"/>
    </source>
</evidence>
<evidence type="ECO:0000313" key="1">
    <source>
        <dbReference type="EMBL" id="NSL51717.1"/>
    </source>
</evidence>
<keyword evidence="2" id="KW-1185">Reference proteome</keyword>
<name>A0A8J8GE64_9BACI</name>